<feature type="region of interest" description="Disordered" evidence="22">
    <location>
        <begin position="35"/>
        <end position="130"/>
    </location>
</feature>
<dbReference type="InterPro" id="IPR003598">
    <property type="entry name" value="Ig_sub2"/>
</dbReference>
<evidence type="ECO:0000256" key="21">
    <source>
        <dbReference type="PROSITE-ProRule" id="PRU10141"/>
    </source>
</evidence>
<feature type="region of interest" description="Disordered" evidence="22">
    <location>
        <begin position="460"/>
        <end position="479"/>
    </location>
</feature>
<feature type="domain" description="Fibronectin type-III" evidence="25">
    <location>
        <begin position="4699"/>
        <end position="4793"/>
    </location>
</feature>
<dbReference type="Gene3D" id="3.30.200.20">
    <property type="entry name" value="Phosphorylase Kinase, domain 1"/>
    <property type="match status" value="1"/>
</dbReference>
<evidence type="ECO:0000256" key="13">
    <source>
        <dbReference type="ARBA" id="ARBA00022837"/>
    </source>
</evidence>
<dbReference type="PROSITE" id="PS50835">
    <property type="entry name" value="IG_LIKE"/>
    <property type="match status" value="19"/>
</dbReference>
<keyword evidence="16" id="KW-0112">Calmodulin-binding</keyword>
<dbReference type="FunFam" id="2.60.40.10:FF:000504">
    <property type="entry name" value="Bent, isoform J"/>
    <property type="match status" value="1"/>
</dbReference>
<dbReference type="EC" id="2.7.11.1" evidence="4"/>
<evidence type="ECO:0000256" key="12">
    <source>
        <dbReference type="ARBA" id="ARBA00022777"/>
    </source>
</evidence>
<feature type="domain" description="Fibronectin type-III" evidence="25">
    <location>
        <begin position="3122"/>
        <end position="3216"/>
    </location>
</feature>
<feature type="domain" description="Fibronectin type-III" evidence="25">
    <location>
        <begin position="1250"/>
        <end position="1346"/>
    </location>
</feature>
<comment type="similarity">
    <text evidence="3">Belongs to the protein kinase superfamily. CAMK Ser/Thr protein kinase family.</text>
</comment>
<keyword evidence="15" id="KW-0460">Magnesium</keyword>
<keyword evidence="8" id="KW-0808">Transferase</keyword>
<dbReference type="InterPro" id="IPR036179">
    <property type="entry name" value="Ig-like_dom_sf"/>
</dbReference>
<evidence type="ECO:0000256" key="17">
    <source>
        <dbReference type="ARBA" id="ARBA00023157"/>
    </source>
</evidence>
<evidence type="ECO:0000313" key="27">
    <source>
        <dbReference type="Proteomes" id="UP000218231"/>
    </source>
</evidence>
<evidence type="ECO:0000256" key="10">
    <source>
        <dbReference type="ARBA" id="ARBA00022737"/>
    </source>
</evidence>
<feature type="domain" description="Fibronectin type-III" evidence="25">
    <location>
        <begin position="3024"/>
        <end position="3116"/>
    </location>
</feature>
<dbReference type="FunFam" id="2.60.40.10:FF:000107">
    <property type="entry name" value="Myosin, light chain kinase a"/>
    <property type="match status" value="1"/>
</dbReference>
<feature type="domain" description="Ig-like" evidence="24">
    <location>
        <begin position="5291"/>
        <end position="5379"/>
    </location>
</feature>
<dbReference type="SUPFAM" id="SSF56112">
    <property type="entry name" value="Protein kinase-like (PK-like)"/>
    <property type="match status" value="1"/>
</dbReference>
<keyword evidence="12" id="KW-0418">Kinase</keyword>
<feature type="domain" description="Ig-like" evidence="24">
    <location>
        <begin position="1154"/>
        <end position="1243"/>
    </location>
</feature>
<feature type="domain" description="Ig-like" evidence="24">
    <location>
        <begin position="1445"/>
        <end position="1540"/>
    </location>
</feature>
<evidence type="ECO:0000256" key="15">
    <source>
        <dbReference type="ARBA" id="ARBA00022842"/>
    </source>
</evidence>
<evidence type="ECO:0000259" key="23">
    <source>
        <dbReference type="PROSITE" id="PS50011"/>
    </source>
</evidence>
<dbReference type="GO" id="GO:0031672">
    <property type="term" value="C:A band"/>
    <property type="evidence" value="ECO:0007669"/>
    <property type="project" value="UniProtKB-SubCell"/>
</dbReference>
<comment type="cofactor">
    <cofactor evidence="1">
        <name>Mg(2+)</name>
        <dbReference type="ChEBI" id="CHEBI:18420"/>
    </cofactor>
</comment>
<feature type="domain" description="Ig-like" evidence="24">
    <location>
        <begin position="6497"/>
        <end position="6579"/>
    </location>
</feature>
<feature type="region of interest" description="Disordered" evidence="22">
    <location>
        <begin position="171"/>
        <end position="318"/>
    </location>
</feature>
<dbReference type="GO" id="GO:0019899">
    <property type="term" value="F:enzyme binding"/>
    <property type="evidence" value="ECO:0007669"/>
    <property type="project" value="UniProtKB-ARBA"/>
</dbReference>
<feature type="domain" description="Ig-like" evidence="24">
    <location>
        <begin position="4899"/>
        <end position="4987"/>
    </location>
</feature>
<feature type="domain" description="Ig-like" evidence="24">
    <location>
        <begin position="3810"/>
        <end position="3895"/>
    </location>
</feature>
<dbReference type="InterPro" id="IPR013098">
    <property type="entry name" value="Ig_I-set"/>
</dbReference>
<evidence type="ECO:0000256" key="1">
    <source>
        <dbReference type="ARBA" id="ARBA00001946"/>
    </source>
</evidence>
<evidence type="ECO:0000256" key="7">
    <source>
        <dbReference type="ARBA" id="ARBA00022553"/>
    </source>
</evidence>
<dbReference type="PROSITE" id="PS00108">
    <property type="entry name" value="PROTEIN_KINASE_ST"/>
    <property type="match status" value="1"/>
</dbReference>
<evidence type="ECO:0000256" key="5">
    <source>
        <dbReference type="ARBA" id="ARBA00022490"/>
    </source>
</evidence>
<dbReference type="FunFam" id="2.60.40.10:FF:000031">
    <property type="entry name" value="Myosin-binding protein C, slow type"/>
    <property type="match status" value="6"/>
</dbReference>
<feature type="compositionally biased region" description="Polar residues" evidence="22">
    <location>
        <begin position="3099"/>
        <end position="3109"/>
    </location>
</feature>
<reference evidence="26 27" key="1">
    <citation type="journal article" date="2017" name="Curr. Biol.">
        <title>Genome architecture and evolution of a unichromosomal asexual nematode.</title>
        <authorList>
            <person name="Fradin H."/>
            <person name="Zegar C."/>
            <person name="Gutwein M."/>
            <person name="Lucas J."/>
            <person name="Kovtun M."/>
            <person name="Corcoran D."/>
            <person name="Baugh L.R."/>
            <person name="Kiontke K."/>
            <person name="Gunsalus K."/>
            <person name="Fitch D.H."/>
            <person name="Piano F."/>
        </authorList>
    </citation>
    <scope>NUCLEOTIDE SEQUENCE [LARGE SCALE GENOMIC DNA]</scope>
    <source>
        <strain evidence="26">PF1309</strain>
    </source>
</reference>
<feature type="domain" description="Fibronectin type-III" evidence="25">
    <location>
        <begin position="2235"/>
        <end position="2329"/>
    </location>
</feature>
<feature type="compositionally biased region" description="Basic and acidic residues" evidence="22">
    <location>
        <begin position="307"/>
        <end position="318"/>
    </location>
</feature>
<dbReference type="GO" id="GO:0004674">
    <property type="term" value="F:protein serine/threonine kinase activity"/>
    <property type="evidence" value="ECO:0007669"/>
    <property type="project" value="UniProtKB-KW"/>
</dbReference>
<feature type="domain" description="Fibronectin type-III" evidence="25">
    <location>
        <begin position="5189"/>
        <end position="5288"/>
    </location>
</feature>
<feature type="domain" description="Fibronectin type-III" evidence="25">
    <location>
        <begin position="4597"/>
        <end position="4693"/>
    </location>
</feature>
<feature type="domain" description="Ig-like" evidence="24">
    <location>
        <begin position="350"/>
        <end position="442"/>
    </location>
</feature>
<feature type="region of interest" description="Disordered" evidence="22">
    <location>
        <begin position="1771"/>
        <end position="1791"/>
    </location>
</feature>
<dbReference type="FunFam" id="2.60.40.10:FF:001845">
    <property type="entry name" value="Bent, isoform H"/>
    <property type="match status" value="1"/>
</dbReference>
<keyword evidence="18" id="KW-0393">Immunoglobulin domain</keyword>
<feature type="domain" description="Fibronectin type-III" evidence="25">
    <location>
        <begin position="4399"/>
        <end position="4494"/>
    </location>
</feature>
<feature type="domain" description="Ig-like" evidence="24">
    <location>
        <begin position="469"/>
        <end position="572"/>
    </location>
</feature>
<feature type="domain" description="Fibronectin type-III" evidence="25">
    <location>
        <begin position="1548"/>
        <end position="1641"/>
    </location>
</feature>
<feature type="domain" description="Fibronectin type-III" evidence="25">
    <location>
        <begin position="4799"/>
        <end position="4894"/>
    </location>
</feature>
<evidence type="ECO:0000256" key="20">
    <source>
        <dbReference type="ARBA" id="ARBA00048679"/>
    </source>
</evidence>
<comment type="catalytic activity">
    <reaction evidence="20">
        <text>L-seryl-[protein] + ATP = O-phospho-L-seryl-[protein] + ADP + H(+)</text>
        <dbReference type="Rhea" id="RHEA:17989"/>
        <dbReference type="Rhea" id="RHEA-COMP:9863"/>
        <dbReference type="Rhea" id="RHEA-COMP:11604"/>
        <dbReference type="ChEBI" id="CHEBI:15378"/>
        <dbReference type="ChEBI" id="CHEBI:29999"/>
        <dbReference type="ChEBI" id="CHEBI:30616"/>
        <dbReference type="ChEBI" id="CHEBI:83421"/>
        <dbReference type="ChEBI" id="CHEBI:456216"/>
        <dbReference type="EC" id="2.7.11.1"/>
    </reaction>
</comment>
<evidence type="ECO:0000259" key="25">
    <source>
        <dbReference type="PROSITE" id="PS50853"/>
    </source>
</evidence>
<dbReference type="GO" id="GO:0040017">
    <property type="term" value="P:positive regulation of locomotion"/>
    <property type="evidence" value="ECO:0007669"/>
    <property type="project" value="UniProtKB-ARBA"/>
</dbReference>
<dbReference type="InterPro" id="IPR036116">
    <property type="entry name" value="FN3_sf"/>
</dbReference>
<feature type="domain" description="Ig-like" evidence="24">
    <location>
        <begin position="2631"/>
        <end position="2720"/>
    </location>
</feature>
<keyword evidence="10" id="KW-0677">Repeat</keyword>
<gene>
    <name evidence="26" type="ORF">WR25_02984</name>
</gene>
<dbReference type="Pfam" id="PF00041">
    <property type="entry name" value="fn3"/>
    <property type="match status" value="31"/>
</dbReference>
<feature type="compositionally biased region" description="Acidic residues" evidence="22">
    <location>
        <begin position="6343"/>
        <end position="6400"/>
    </location>
</feature>
<evidence type="ECO:0000256" key="14">
    <source>
        <dbReference type="ARBA" id="ARBA00022840"/>
    </source>
</evidence>
<proteinExistence type="inferred from homology"/>
<feature type="domain" description="Ig-like" evidence="24">
    <location>
        <begin position="4488"/>
        <end position="4589"/>
    </location>
</feature>
<feature type="domain" description="Fibronectin type-III" evidence="25">
    <location>
        <begin position="3611"/>
        <end position="3705"/>
    </location>
</feature>
<feature type="domain" description="Ig-like" evidence="24">
    <location>
        <begin position="5384"/>
        <end position="5477"/>
    </location>
</feature>
<feature type="compositionally biased region" description="Basic and acidic residues" evidence="22">
    <location>
        <begin position="2229"/>
        <end position="2247"/>
    </location>
</feature>
<dbReference type="FunFam" id="2.60.40.10:FF:000460">
    <property type="entry name" value="Bent, isoform J"/>
    <property type="match status" value="1"/>
</dbReference>
<dbReference type="InterPro" id="IPR008271">
    <property type="entry name" value="Ser/Thr_kinase_AS"/>
</dbReference>
<feature type="domain" description="Ig-like" evidence="24">
    <location>
        <begin position="5953"/>
        <end position="6043"/>
    </location>
</feature>
<feature type="region of interest" description="Disordered" evidence="22">
    <location>
        <begin position="3099"/>
        <end position="3129"/>
    </location>
</feature>
<dbReference type="InterPro" id="IPR050964">
    <property type="entry name" value="Striated_Muscle_Regulatory"/>
</dbReference>
<keyword evidence="5" id="KW-0963">Cytoplasm</keyword>
<dbReference type="FunFam" id="2.60.40.10:FF:000147">
    <property type="entry name" value="Myosin light chain kinase"/>
    <property type="match status" value="1"/>
</dbReference>
<evidence type="ECO:0000256" key="19">
    <source>
        <dbReference type="ARBA" id="ARBA00047899"/>
    </source>
</evidence>
<feature type="compositionally biased region" description="Basic and acidic residues" evidence="22">
    <location>
        <begin position="171"/>
        <end position="219"/>
    </location>
</feature>
<dbReference type="SMART" id="SM00220">
    <property type="entry name" value="S_TKc"/>
    <property type="match status" value="1"/>
</dbReference>
<feature type="region of interest" description="Disordered" evidence="22">
    <location>
        <begin position="6306"/>
        <end position="6403"/>
    </location>
</feature>
<dbReference type="FunFam" id="2.60.40.10:FF:000127">
    <property type="entry name" value="titin isoform X1"/>
    <property type="match status" value="2"/>
</dbReference>
<feature type="domain" description="Fibronectin type-III" evidence="25">
    <location>
        <begin position="2532"/>
        <end position="2627"/>
    </location>
</feature>
<feature type="domain" description="Ig-like" evidence="24">
    <location>
        <begin position="760"/>
        <end position="833"/>
    </location>
</feature>
<dbReference type="InterPro" id="IPR013783">
    <property type="entry name" value="Ig-like_fold"/>
</dbReference>
<dbReference type="GO" id="GO:0045989">
    <property type="term" value="P:positive regulation of striated muscle contraction"/>
    <property type="evidence" value="ECO:0007669"/>
    <property type="project" value="UniProtKB-ARBA"/>
</dbReference>
<protein>
    <recommendedName>
        <fullName evidence="4">non-specific serine/threonine protein kinase</fullName>
        <ecNumber evidence="4">2.7.11.1</ecNumber>
    </recommendedName>
</protein>
<keyword evidence="17" id="KW-1015">Disulfide bond</keyword>
<comment type="caution">
    <text evidence="26">The sequence shown here is derived from an EMBL/GenBank/DDBJ whole genome shotgun (WGS) entry which is preliminary data.</text>
</comment>
<evidence type="ECO:0000256" key="2">
    <source>
        <dbReference type="ARBA" id="ARBA00004161"/>
    </source>
</evidence>
<keyword evidence="6" id="KW-0723">Serine/threonine-protein kinase</keyword>
<dbReference type="FunFam" id="2.60.40.10:FF:000051">
    <property type="entry name" value="Uncharacterized protein, isoform J"/>
    <property type="match status" value="4"/>
</dbReference>
<dbReference type="FunFam" id="2.60.40.10:FF:000073">
    <property type="entry name" value="titin isoform X1"/>
    <property type="match status" value="1"/>
</dbReference>
<dbReference type="GO" id="GO:0060298">
    <property type="term" value="P:positive regulation of sarcomere organization"/>
    <property type="evidence" value="ECO:0007669"/>
    <property type="project" value="UniProtKB-ARBA"/>
</dbReference>
<dbReference type="SMART" id="SM00060">
    <property type="entry name" value="FN3"/>
    <property type="match status" value="31"/>
</dbReference>
<dbReference type="SMART" id="SM00409">
    <property type="entry name" value="IG"/>
    <property type="match status" value="26"/>
</dbReference>
<dbReference type="PANTHER" id="PTHR13817:SF151">
    <property type="entry name" value="TITIN"/>
    <property type="match status" value="1"/>
</dbReference>
<feature type="domain" description="Fibronectin type-III" evidence="25">
    <location>
        <begin position="5482"/>
        <end position="5575"/>
    </location>
</feature>
<evidence type="ECO:0000256" key="16">
    <source>
        <dbReference type="ARBA" id="ARBA00022860"/>
    </source>
</evidence>
<dbReference type="GO" id="GO:0005524">
    <property type="term" value="F:ATP binding"/>
    <property type="evidence" value="ECO:0007669"/>
    <property type="project" value="UniProtKB-UniRule"/>
</dbReference>
<dbReference type="SUPFAM" id="SSF48726">
    <property type="entry name" value="Immunoglobulin"/>
    <property type="match status" value="27"/>
</dbReference>
<dbReference type="PROSITE" id="PS50011">
    <property type="entry name" value="PROTEIN_KINASE_DOM"/>
    <property type="match status" value="1"/>
</dbReference>
<feature type="binding site" evidence="21">
    <location>
        <position position="5658"/>
    </location>
    <ligand>
        <name>ATP</name>
        <dbReference type="ChEBI" id="CHEBI:30616"/>
    </ligand>
</feature>
<dbReference type="STRING" id="2018661.A0A2A2K3G0"/>
<evidence type="ECO:0000256" key="22">
    <source>
        <dbReference type="SAM" id="MobiDB-lite"/>
    </source>
</evidence>
<dbReference type="FunFam" id="2.60.40.10:FF:000440">
    <property type="entry name" value="Bent, isoform C"/>
    <property type="match status" value="1"/>
</dbReference>
<dbReference type="GO" id="GO:0005516">
    <property type="term" value="F:calmodulin binding"/>
    <property type="evidence" value="ECO:0007669"/>
    <property type="project" value="UniProtKB-KW"/>
</dbReference>
<feature type="domain" description="Fibronectin type-III" evidence="25">
    <location>
        <begin position="5089"/>
        <end position="5183"/>
    </location>
</feature>
<evidence type="ECO:0000256" key="6">
    <source>
        <dbReference type="ARBA" id="ARBA00022527"/>
    </source>
</evidence>
<feature type="domain" description="Protein kinase" evidence="23">
    <location>
        <begin position="5629"/>
        <end position="5884"/>
    </location>
</feature>
<dbReference type="FunFam" id="2.60.40.10:FF:002083">
    <property type="entry name" value="Protein CBR-UNC-22"/>
    <property type="match status" value="3"/>
</dbReference>
<feature type="domain" description="Fibronectin type-III" evidence="25">
    <location>
        <begin position="1647"/>
        <end position="1742"/>
    </location>
</feature>
<dbReference type="SUPFAM" id="SSF49265">
    <property type="entry name" value="Fibronectin type III"/>
    <property type="match status" value="17"/>
</dbReference>
<dbReference type="Gene3D" id="1.10.510.10">
    <property type="entry name" value="Transferase(Phosphotransferase) domain 1"/>
    <property type="match status" value="1"/>
</dbReference>
<dbReference type="PROSITE" id="PS00107">
    <property type="entry name" value="PROTEIN_KINASE_ATP"/>
    <property type="match status" value="1"/>
</dbReference>
<evidence type="ECO:0000256" key="4">
    <source>
        <dbReference type="ARBA" id="ARBA00012513"/>
    </source>
</evidence>
<dbReference type="CDD" id="cd00063">
    <property type="entry name" value="FN3"/>
    <property type="match status" value="31"/>
</dbReference>
<dbReference type="EMBL" id="LIAE01009741">
    <property type="protein sequence ID" value="PAV68536.1"/>
    <property type="molecule type" value="Genomic_DNA"/>
</dbReference>
<organism evidence="26 27">
    <name type="scientific">Diploscapter pachys</name>
    <dbReference type="NCBI Taxonomy" id="2018661"/>
    <lineage>
        <taxon>Eukaryota</taxon>
        <taxon>Metazoa</taxon>
        <taxon>Ecdysozoa</taxon>
        <taxon>Nematoda</taxon>
        <taxon>Chromadorea</taxon>
        <taxon>Rhabditida</taxon>
        <taxon>Rhabditina</taxon>
        <taxon>Rhabditomorpha</taxon>
        <taxon>Rhabditoidea</taxon>
        <taxon>Rhabditidae</taxon>
        <taxon>Diploscapter</taxon>
    </lineage>
</organism>
<feature type="region of interest" description="Disordered" evidence="22">
    <location>
        <begin position="1034"/>
        <end position="1058"/>
    </location>
</feature>
<feature type="domain" description="Ig-like" evidence="24">
    <location>
        <begin position="3220"/>
        <end position="3309"/>
    </location>
</feature>
<keyword evidence="27" id="KW-1185">Reference proteome</keyword>
<dbReference type="InterPro" id="IPR017441">
    <property type="entry name" value="Protein_kinase_ATP_BS"/>
</dbReference>
<comment type="catalytic activity">
    <reaction evidence="19">
        <text>L-threonyl-[protein] + ATP = O-phospho-L-threonyl-[protein] + ADP + H(+)</text>
        <dbReference type="Rhea" id="RHEA:46608"/>
        <dbReference type="Rhea" id="RHEA-COMP:11060"/>
        <dbReference type="Rhea" id="RHEA-COMP:11605"/>
        <dbReference type="ChEBI" id="CHEBI:15378"/>
        <dbReference type="ChEBI" id="CHEBI:30013"/>
        <dbReference type="ChEBI" id="CHEBI:30616"/>
        <dbReference type="ChEBI" id="CHEBI:61977"/>
        <dbReference type="ChEBI" id="CHEBI:456216"/>
        <dbReference type="EC" id="2.7.11.1"/>
    </reaction>
</comment>
<feature type="domain" description="Fibronectin type-III" evidence="25">
    <location>
        <begin position="1055"/>
        <end position="1150"/>
    </location>
</feature>
<feature type="domain" description="Fibronectin type-III" evidence="25">
    <location>
        <begin position="2136"/>
        <end position="2229"/>
    </location>
</feature>
<evidence type="ECO:0000256" key="18">
    <source>
        <dbReference type="ARBA" id="ARBA00023319"/>
    </source>
</evidence>
<feature type="domain" description="Fibronectin type-III" evidence="25">
    <location>
        <begin position="3416"/>
        <end position="3509"/>
    </location>
</feature>
<dbReference type="SMART" id="SM00408">
    <property type="entry name" value="IGc2"/>
    <property type="match status" value="23"/>
</dbReference>
<evidence type="ECO:0000256" key="3">
    <source>
        <dbReference type="ARBA" id="ARBA00006692"/>
    </source>
</evidence>
<feature type="region of interest" description="Disordered" evidence="22">
    <location>
        <begin position="2212"/>
        <end position="2247"/>
    </location>
</feature>
<evidence type="ECO:0000256" key="8">
    <source>
        <dbReference type="ARBA" id="ARBA00022679"/>
    </source>
</evidence>
<name>A0A2A2K3G0_9BILA</name>
<feature type="domain" description="Fibronectin type-III" evidence="25">
    <location>
        <begin position="1843"/>
        <end position="1936"/>
    </location>
</feature>
<evidence type="ECO:0000256" key="11">
    <source>
        <dbReference type="ARBA" id="ARBA00022741"/>
    </source>
</evidence>
<feature type="compositionally biased region" description="Polar residues" evidence="22">
    <location>
        <begin position="6306"/>
        <end position="6321"/>
    </location>
</feature>
<dbReference type="InterPro" id="IPR011009">
    <property type="entry name" value="Kinase-like_dom_sf"/>
</dbReference>
<feature type="region of interest" description="Disordered" evidence="22">
    <location>
        <begin position="2607"/>
        <end position="2633"/>
    </location>
</feature>
<feature type="domain" description="Fibronectin type-III" evidence="25">
    <location>
        <begin position="3711"/>
        <end position="3806"/>
    </location>
</feature>
<feature type="region of interest" description="Disordered" evidence="22">
    <location>
        <begin position="2311"/>
        <end position="2336"/>
    </location>
</feature>
<feature type="domain" description="Ig-like" evidence="24">
    <location>
        <begin position="6230"/>
        <end position="6318"/>
    </location>
</feature>
<dbReference type="FunFam" id="2.60.40.10:FF:000425">
    <property type="entry name" value="Myosin light chain kinase"/>
    <property type="match status" value="2"/>
</dbReference>
<dbReference type="PRINTS" id="PR00014">
    <property type="entry name" value="FNTYPEIII"/>
</dbReference>
<feature type="domain" description="Ig-like" evidence="24">
    <location>
        <begin position="576"/>
        <end position="653"/>
    </location>
</feature>
<dbReference type="Gene3D" id="2.60.40.10">
    <property type="entry name" value="Immunoglobulins"/>
    <property type="match status" value="58"/>
</dbReference>
<keyword evidence="14 21" id="KW-0067">ATP-binding</keyword>
<feature type="domain" description="Fibronectin type-III" evidence="25">
    <location>
        <begin position="4103"/>
        <end position="4199"/>
    </location>
</feature>
<keyword evidence="11 21" id="KW-0547">Nucleotide-binding</keyword>
<dbReference type="InterPro" id="IPR003599">
    <property type="entry name" value="Ig_sub"/>
</dbReference>
<dbReference type="Pfam" id="PF00069">
    <property type="entry name" value="Pkinase"/>
    <property type="match status" value="1"/>
</dbReference>
<dbReference type="FunFam" id="2.60.40.10:FF:000160">
    <property type="entry name" value="Titin a"/>
    <property type="match status" value="7"/>
</dbReference>
<feature type="domain" description="Fibronectin type-III" evidence="25">
    <location>
        <begin position="2827"/>
        <end position="2921"/>
    </location>
</feature>
<feature type="region of interest" description="Disordered" evidence="22">
    <location>
        <begin position="2820"/>
        <end position="2850"/>
    </location>
</feature>
<feature type="domain" description="Fibronectin type-III" evidence="25">
    <location>
        <begin position="2727"/>
        <end position="2821"/>
    </location>
</feature>
<dbReference type="PANTHER" id="PTHR13817">
    <property type="entry name" value="TITIN"/>
    <property type="match status" value="1"/>
</dbReference>
<feature type="domain" description="Fibronectin type-III" evidence="25">
    <location>
        <begin position="2431"/>
        <end position="2526"/>
    </location>
</feature>
<sequence length="6588" mass="729966">MFGVKFQEKPKLRKVVKPEAEAGSMNFKGIKLKKVARGGAQPEDSAYPLEKTDSTSSMLSDGSRRGSRFDRDVPEPKPVVQLKKTVRAESNESIGGVEKSDSMSSVKSVEGLRKKSLKNDSTPDDPFKVQLKKVVKKAPEPLKKPMEKNGIDVKVEKSEFVIEKRERTQLQNYEKKEVAVEKREKTKLEKYEKKSTVKKEEELFEKSQSKDADKSEAKPDPLAALRGRQVGKRPPPKAEDDPKSFLEQVQLKRVVKQKKEEEAAGPEGPKLRSFSRPGEGEPSEVSESQGTRRESIFGEMGRGSRAAIEELERSRRDSLRRTSIDMRRESVQEILERVSTPLVPMGGEAPKILDVPENVTVVENETAILTCKVSGKPPPTFKWFKGNREVINGGRFKHITNGEDNTVSLAMLKCRSQDDGSYTLVIENSHGKDTAEVKLLVTADSGLDFRAMLKHRESVSLKSAKDDEPKSEAERRQSLFPGKKVEKWEEPLQDKTVQQLVDKFAEWKCVYSRPNAKIRWYKDRKEIFSGGLKYKIVIEKATCTLIINNPEVDDSGKYTCEANGVPTHAVLTVLEPPMKYSFLNPLPNTQEIYRTKQAVLTCKVNSPRAPVVWFRGKKEIKTDDPRFTIEKDAVGRCTVTIKEVEEDDQAEWTAFISPEVFSKVQVYVEEPRLTFVVPMKSQKVNEHDVATLECDVNDKDAEVVWWHDGKKIEVDGKKFKVEATNRKRRLIINGARMEDHGEYKATTRDDKTMAQLIVDPLNKFLVPLKDSEVIEKEDITLMCQTKDTKSPGIWYRNGKQISSMPGGKFETISRNGTHTLKISKIEMNEGDTYEIEQAGIRGSCVVTVLEAEKRPIINWKNKKIEAKAHEPTKIAIPFQIKGTRRGDPRAVIMKDGKPIPEAMRKLVQVEIKGDIAEITFLDPTLADTGKWALELGNSAGTALAPFELVVFDKPKQPKGPLEANNITAEGLDLKWGKAEPDDGAPVRAYIVEVQEGHSGQWKKIGETKGTDHKVKDLKENGEYKFRVKAVNSQGESDPLTGDTIIAKNPYKPPGKPKNMQFTDVDKDHCTVEWEPPEDDGKSPITGYIVERREKQDKDWKQVGQTPAEVMEFVDNKVIEDKEYYYRIKAVNKAGPGEPCDHGQAVKIKAKKAAPEFTSGGIKDLRLKVGETIKYDIPISGEPTPEVTWSVDGKPLKAGGRCKMTTERGKHVLKIENAVRGDSGQFTITLKNSSGTCDSTARVTVVGRPAPPKGPLDISNVNAEGCDLAWNPPEDDGGEPLTGYVVEAQDIDNKGKFVEVGKVDPSSTKMTVKGLRNKGNYKFRVKAVNCEGESEPLSSDQYTTIKDPWDEPGKPGKPVVTDYDADRIDLEWDPPMKDGGAPIESYIVEMRDPDTKEWKEVAQVPDTNASIKGLKEGKEYQFRVKAVNKAGPGQPSDPSDKQIAKPKFIPAWLKHDNMKDQTVKAGATVRWEVKIGGEPIPEVTWFKGDEKLANSPKITIDTKKNEHTILCIPSAVRADRGQYRLVVKNSHATDEASAKLQVISKPTKPRGPLEVSNVFEDNLDLEWKPPEDDGGEPIECYEVEKLDVESGRWVPCAKVHDTKAHVDGLKKGQTYQFRVKAVNKEGASDPLATEKDTKAKNPYVEPGKPGTPDVTDWDADRVNLEWTPPESDGGAPITQYVIEKKGKHGRDWQECGKVAGDQTTAEILGLKEGEEYQFRVKAVNKAGPGEASDPSRKVVAKPRNLKPWIDKEHMKTITIKVGQDVEYHVPIKGEPPPTKEWTINGKPVSGDPKIRIQDEDYKTNFALKNATRAHAGVYKLVASNVNGQDQHSVEVIVLGKPTAPMGPLNVTDVYEDRCNLDWKPPEDDGGLPIDHYEIEKMDLATGRWVPAGRATDTKTQVTNLQPGHEYKFRVKAVNKEGESDPLVTDTTTLAKNPYEVPGKVDKPDVTDWDKDHADLEWKRPEDDGGAPIEGYVIEKKDKNGRWEEAMTVPAGTTNATVGNLKEGEEYQFRVIAKNKAGLGEPSDPTDRIIAKPRFLAPHIHRKDLEDTALRVGDNLKFIIHIDGEPAPEVHWTFNDKSLSESNIHIENKPNLCHFEISKAARKQSGKYTITATNDSGTDSVTITIKVKSKPSKPMGPLEVTDVYEDRCTLDWKPPEDDGGEPIDHYDVEMMDTKSGMWVPVGRANDPHFVVDSLVKGNHYKFRVKAVNSEGASDPLETDQEIVAKNPYDKPSKPGKPEPTDWDSDHVDLKWDPPASDGGAPLEEYQIEQRTKYGRWEPAISVPAGQTTATVPNLTPNEEYEFRIIAVNKAGPSDPSDPSRPVVAKPRNLPPKIDRDALKPITVKAGQSIGWDVPVSGEPPPTVTWMWPDGRELRNGGRVKLDNPDYQTKLHIKAMERGDSGIYNIKAVNENGEDQATVKVNVIGKPSAPNGPLDVKDVHADHCTLEWKPPDDDGGIPLEGYVVEKFDTQTGRWVPACQVNGDQTTALVEGLIPGHEYKFRVSAVNAEGKSDPLETFGTTLAKDPFDKPGKPGAPDVTDWDKDHVDLAWKPPANDGGAPIEEYIIEVKDEFSPFWNECAKVPADKTNCTVGNLKEGAKYEFRVKAKNKAGPGEPSDPSNQVTCKPRNVPPKIDKNSIHEIKVKAGQDFSLNIPVSGEPPPEITWTFEGAPVENDDRMKVNNEEYKTKFMCKRALRSDTGTYIIKASNENGSDTAEVKVTVLDHPAPPRGPLDISNVTKDGCDLKWKEPDDDGGAPVSHYVIEKQDQSSGRWVPCGQSQDTNFHVDDLAQGHEYKFRVKAVNKYGESDPLEAPQSIVAKDPFDRADKPGTPEITDWDKDHADLKWTPPKDDGGAPIEGYLIEMKAANGDWVPATKVAGDQLTATVDGLKPGQTYQFRVKALNKAGESTPSDPSKTMVAKSRRVPPKIDRDMFVEQRVKVGEMIKFDVNVEGEPNPKIQWFLNNAPLASGGKVKIDNDTPNNTKMTTKDPTRADSCGKYKIVATNDYGKDEHEVFVNVLDVPGTPGGPLRANDITKDSCTLKWSKPHDDGGSPITNYIVEKQEDGGRWVPCGETSDTSLHVSKLNEGHQYKFRVRAVNRQGQSDNLTSDEPITAKNPFDEPGAPQDVKPVDWDKDHVDLEWKPPIDDGGAPIQQYIVEKKDKYGDWIPCATVDGNTTKATAPNLTPGETYQFRVKAVNKAGPGKPSDPTDNIVAKPRKMAPKINLAGLMDLRIRAGEPLKLAVDFEGEPAPTATWKANDIGVPSGDRADITTTPTHSELHIPSSLRSDTGVYKIIVQNEYGTDTAQCNVTVLDVPTPPEGPLKISNVHKEGCQLAWKPPTDNGGSEIMHYVVEKMDTSRGTWQEVGKFPDCSAKVLKLTPNKEYQFRVKAVNMQGESKPLESEESIVAKNQFEVPDPVDKPEVTDWDRDRIDIKWKPPANNGGAPIKEYIVEKKEKGSPIWTEAGKTSGTTFSATNLKPNTEYELRVIAVNDAGPSDPSEPTDPQITRPRFLKPQILTQLRKIKIKAGFSHTMDVEFVGAPDPEVKWTFKDGQSLNPELLVDVKSHPNQSTQIFFPSAKRADSGVYKLKLKNEVGEDEGDFEVIVQDKPSPPVGPLEVTDVRKESCVISWKPPADDGGAEITNYVVEKRDTKSNTWVPVSEFVPGTSCTVPKLIEGHEYELRVRAQNQFGISDPLNSDGTVLAKDPFGVPGKPGRPEIVDTNYDHIDIVWEPPRDNGGSPVDHYDVERKDQKTGRWIKANTSPVTGTTFSDTRVQKDHTYEYRIVAVNKAGPGQPSDPSIPATARPMKLAPKFDLDIDGKEYRVKVGDPLTIAVPFTAAPKPEVTWTRDGKDVGQVETSDTQTVMKIASARKSDQGPVKIKAVNPYGEAEANIKITVIDKPQPPENLTYPEITRRSCTLSWTAPKDDGGSEITGYKIEYQEIGSAIWDKVPGSVATTTYTVKGLENGQQYRFRVRAENMVGLSDYLNGQPVLIKDPFSPPGPPSTPEVTGYDSNLVSLKWNPPRDDGGSPILGYVVERFEKKGGGDWAPIKMPLIKNCEATILNLFEGETYQFRVRAVNAAGEGEPSNGSEPVTCRPYCEPPGPPDAPRVGKITKSSAELHWNKPVRDGGAPIEGYIVEKKKLGDNDWTRCNDGKLVRDTTFDVKNLGEKEEYEFRITAVNRAGEGEPSKPSDLVCIQEQPGRPVLDLSGLKDITVRAGETIQIKIPYSGGNPKPTVDLFNGINPIFEDERTVIDVNPGEIIITTTNAKRSDAGPYKINVSNRFGKDQAKLNVNVLDAPGKCTGPIRAMDITGDAMTLTWLPPKDDGGGAITNYIVEKRTPGGTWEKVGHPIGTSCRVRNLEPNQFYEFRVMAENQYGVGAPLETDDAIKAKNPFDVPDPPGKPEALETSEEAIVLTWTRPYSDGGAPIQGYVIERKEVGTNDWVKAAFGTIADTKYRVTGIKPKAVYEFRVAAVNAAGQSRWSENSAPIAADSAPRKPRIDLAALSRDVICYVGETARLLVPFSAAPTPEVKWMKGDVKISDADRRNKVENSDFLATLTIEKAELTDSGLYFVELHNSMGTDNASVKLRVVDKPSPPEGPLQINDIAPDCCTLAWLPPKSDGGSPITNYIVEKLCMRGADPKWEKVTSFVRNLNFTVPQLIPNERYKFRIRAENQYGISEPLENADPIVAKYQFNVPDQPEAPTVREVDVNWANVEWDPPHDGGSKIIGYQLQHREATSSKWINSTNQLVADTYCKVTGLRNNGEYEFRVIAKNAAGFSKPSPPSERVKLRSRFGPPGPPSQVGAQSIGRNHVTITWVPPIDDGGSKVTGYIVEQREYGSILWLTVSDYNIVTPEFTVPNLKEFHDYEFRVIAVNKSGRGIPSLPSSPIKIQEMGGSRPEIVVKPEDTAQPYNRRAVFTADIIGRPKPAVKWMRNGRELPESNRYRFEEHEGQFKFTIKEVWDIDAGEYTVVATNVFGSDQAIAKLTVMAPPVIEKDVSNTILPTGELVRLKIYFSGTAPFRHCLTLNKEEIDGDHPTIKTVEFDDHFLITIPSLGIREAGRYEYTVSNDSGDATTGFWLNVTGLPSAPQGPLHFSSVGPQTCTLSWRPPVDDGGSKITGYVIERRDMSKEEWNVVATGIKDLNYLVQGLFENHEYDFRVSAANENGVGAPLVGDNPIVARLPYDPPSAPQGLEIQEVGGDFVTLFWHRPASDGGGRLRGYIIEKQEVGADGDAWIRCNQNPSPPNTFNVNNLIDGRKYRYRVYAANDAGLSPPAEIDPTQFNATGAGKIPEIVDPLTDQLSETGRSVTFECTITGEPRPEIRWFKGTKELVDTSKFTLINKGEVQLLIINNLHAEDADEYTCRGSNSAGSRSTRANLKIKTKPRVFIPPKYHGGCEAQKGETIELRIPYKAFPDGESKWTKDGEPITSGGKYSISTENGFAILKISNASREDYGQYRVTVENSAGSDYGTVQVVVADVPDTPRFPKIENVLDEAAILSWKPPELDGGSMVTGYTIEKRDTAGGSWTPCAKSRYTYTTVEGLKAGVSYEFRISAENKHGVSKPCEATAPVLIPGNERKRRRGYDVDETGKIIHGKGVPSSNYDAYVIDVWKQYYPQPVDIQHTSVLDKYDIHEELGTGAFGVVHRCTERATGNHFAAKFVNTPHEADKETVRKEIHTMSDLRHPKLIHLHDAFEDDNEMVMIYEFMSGGELFEKVADDQNRMSEEEAAEYVRQVCQGLCHMHENNYVHLDLKPENIMFTTKKSNDLKLIDFGLAAHLDPKQSVKVTTGTAQFAAPEVANGENVGYYTDMWSVGVLSYILLSGLSPFGGETDDDTLRNVKACDWSMDDSAFSGISDDAKDFLKRLLVSDPNGRLTIHQALEHPWLAARGVPGRDNEIPSSRYTSIRDKVKVKYDAWPEPLPPLGRIANFSSLMKHRPQEYKIHDAFFDRSEAQPRFIIKPYGTEVGEGQSANFYCRVIASSAPVVTWYKDERELKQSAKYMKKYQGNDYGLTINRVKMDDKGEYIVRARNSYGTKEEVVFLNVTRTSEPFEVKPLEPMKKAPSPPKVEEFKEKRSAPKFTFHLRPRFIQKNHSCKLLCSLQGNPLPKIEWFKDGAPVNPDRVQTTFKSGVASLEIFSARPEDAGMYTCTANSELGEDTTECILTVQTKSGEPVPHVSFTRTRRAYESLKTGEVERSRSYSNIRRSSFAKDSSPDFKSVADDLIKPKIKDEPPVFESELGNVDVNEGENAEFSCRVTAKPDPLIEWLHNGERVTDSRYRASYAAGRATLRISGTKQDDAGEFVCRASNSAGQENSRASLNVRSMPNGHVAEETSAPEPEPTPEIAEPEPEPEQSEPAPEETAEPEPEPEAEPEPEPSAEDGEAIDGDGAEAEPAQEESDDSESVQITQHIGGQVVDVGSSISFEVSLSGKYDEIVWMHNGQQLASGDRIEVSDEGSTQRLTVSDAQPEDAGHYQFEVHQGENTVVSCATVVVVGETKEPCVSRLPSSTNARVGETSSFSVEFDNADSYTVQWFRGAEKIENNDRTKSVKTGNTFRLDIKKVEVEDEGIYVAKVVKEKKAIAKYAAALILV</sequence>
<dbReference type="PROSITE" id="PS50853">
    <property type="entry name" value="FN3"/>
    <property type="match status" value="31"/>
</dbReference>
<dbReference type="GO" id="GO:0046872">
    <property type="term" value="F:metal ion binding"/>
    <property type="evidence" value="ECO:0007669"/>
    <property type="project" value="UniProtKB-KW"/>
</dbReference>
<dbReference type="FunFam" id="2.60.40.10:FF:000003">
    <property type="entry name" value="Titin isoform E"/>
    <property type="match status" value="3"/>
</dbReference>
<dbReference type="FunFam" id="3.30.200.20:FF:000249">
    <property type="entry name" value="twitchin isoform X2"/>
    <property type="match status" value="1"/>
</dbReference>
<dbReference type="FunFam" id="2.60.40.10:FF:000567">
    <property type="entry name" value="Uncharacterized protein, isoform G"/>
    <property type="match status" value="3"/>
</dbReference>
<feature type="domain" description="Fibronectin type-III" evidence="25">
    <location>
        <begin position="957"/>
        <end position="1049"/>
    </location>
</feature>
<accession>A0A2A2K3G0</accession>
<dbReference type="InterPro" id="IPR003961">
    <property type="entry name" value="FN3_dom"/>
</dbReference>
<dbReference type="CDD" id="cd00096">
    <property type="entry name" value="Ig"/>
    <property type="match status" value="1"/>
</dbReference>
<feature type="domain" description="Fibronectin type-III" evidence="25">
    <location>
        <begin position="1939"/>
        <end position="2036"/>
    </location>
</feature>
<dbReference type="Pfam" id="PF07679">
    <property type="entry name" value="I-set"/>
    <property type="match status" value="24"/>
</dbReference>
<dbReference type="InterPro" id="IPR000719">
    <property type="entry name" value="Prot_kinase_dom"/>
</dbReference>
<feature type="domain" description="Fibronectin type-III" evidence="25">
    <location>
        <begin position="4301"/>
        <end position="4393"/>
    </location>
</feature>
<dbReference type="FunFam" id="1.10.510.10:FF:000321">
    <property type="entry name" value="Bent, isoform C"/>
    <property type="match status" value="1"/>
</dbReference>
<evidence type="ECO:0000259" key="24">
    <source>
        <dbReference type="PROSITE" id="PS50835"/>
    </source>
</evidence>
<evidence type="ECO:0000256" key="9">
    <source>
        <dbReference type="ARBA" id="ARBA00022723"/>
    </source>
</evidence>
<dbReference type="FunFam" id="2.60.40.10:FF:000056">
    <property type="entry name" value="twitchin isoform X4"/>
    <property type="match status" value="12"/>
</dbReference>
<keyword evidence="7" id="KW-0597">Phosphoprotein</keyword>
<feature type="domain" description="Fibronectin type-III" evidence="25">
    <location>
        <begin position="3902"/>
        <end position="3995"/>
    </location>
</feature>
<dbReference type="Proteomes" id="UP000218231">
    <property type="component" value="Unassembled WGS sequence"/>
</dbReference>
<feature type="region of interest" description="Disordered" evidence="22">
    <location>
        <begin position="1333"/>
        <end position="1358"/>
    </location>
</feature>
<feature type="domain" description="Ig-like" evidence="24">
    <location>
        <begin position="671"/>
        <end position="743"/>
    </location>
</feature>
<comment type="subcellular location">
    <subcellularLocation>
        <location evidence="2">Cytoplasm</location>
        <location evidence="2">Myofibril</location>
        <location evidence="2">Sarcomere</location>
        <location evidence="2">A band</location>
    </subcellularLocation>
</comment>
<keyword evidence="13" id="KW-0106">Calcium</keyword>
<evidence type="ECO:0000313" key="26">
    <source>
        <dbReference type="EMBL" id="PAV68536.1"/>
    </source>
</evidence>
<feature type="domain" description="Ig-like" evidence="24">
    <location>
        <begin position="2333"/>
        <end position="2423"/>
    </location>
</feature>
<feature type="domain" description="Fibronectin type-III" evidence="25">
    <location>
        <begin position="4001"/>
        <end position="4097"/>
    </location>
</feature>
<feature type="compositionally biased region" description="Basic and acidic residues" evidence="22">
    <location>
        <begin position="62"/>
        <end position="75"/>
    </location>
</feature>
<feature type="domain" description="Ig-like" evidence="24">
    <location>
        <begin position="6076"/>
        <end position="6163"/>
    </location>
</feature>
<dbReference type="OrthoDB" id="504170at2759"/>
<dbReference type="InterPro" id="IPR007110">
    <property type="entry name" value="Ig-like_dom"/>
</dbReference>
<feature type="domain" description="Fibronectin type-III" evidence="25">
    <location>
        <begin position="1353"/>
        <end position="1445"/>
    </location>
</feature>
<keyword evidence="9" id="KW-0479">Metal-binding</keyword>
<feature type="domain" description="Fibronectin type-III" evidence="25">
    <location>
        <begin position="3316"/>
        <end position="3410"/>
    </location>
</feature>